<gene>
    <name evidence="1" type="ORF">E3J59_04255</name>
</gene>
<evidence type="ECO:0000313" key="1">
    <source>
        <dbReference type="EMBL" id="TET45090.1"/>
    </source>
</evidence>
<dbReference type="Proteomes" id="UP000320679">
    <property type="component" value="Unassembled WGS sequence"/>
</dbReference>
<feature type="non-terminal residue" evidence="1">
    <location>
        <position position="1"/>
    </location>
</feature>
<proteinExistence type="predicted"/>
<accession>A0A523URD8</accession>
<reference evidence="1 2" key="1">
    <citation type="submission" date="2019-03" db="EMBL/GenBank/DDBJ databases">
        <title>Metabolic potential of uncultured bacteria and archaea associated with petroleum seepage in deep-sea sediments.</title>
        <authorList>
            <person name="Dong X."/>
            <person name="Hubert C."/>
        </authorList>
    </citation>
    <scope>NUCLEOTIDE SEQUENCE [LARGE SCALE GENOMIC DNA]</scope>
    <source>
        <strain evidence="1">E29_bin78</strain>
    </source>
</reference>
<comment type="caution">
    <text evidence="1">The sequence shown here is derived from an EMBL/GenBank/DDBJ whole genome shotgun (WGS) entry which is preliminary data.</text>
</comment>
<sequence length="91" mass="10249">NVEILVENRPHGSVRLKGKRRPPSLLGLYQGVPLSKRGVYYSAALPDKIVLYQKAIESISSSREDIKKGIKEVIIHEVGHHFGLSENDLFR</sequence>
<evidence type="ECO:0000313" key="2">
    <source>
        <dbReference type="Proteomes" id="UP000320679"/>
    </source>
</evidence>
<dbReference type="AlphaFoldDB" id="A0A523URD8"/>
<dbReference type="InterPro" id="IPR038555">
    <property type="entry name" value="Zincin_1_sf"/>
</dbReference>
<dbReference type="EMBL" id="SOJK01000182">
    <property type="protein sequence ID" value="TET45090.1"/>
    <property type="molecule type" value="Genomic_DNA"/>
</dbReference>
<name>A0A523URD8_UNCAE</name>
<dbReference type="InterPro" id="IPR010428">
    <property type="entry name" value="Zincin_1"/>
</dbReference>
<dbReference type="SUPFAM" id="SSF55486">
    <property type="entry name" value="Metalloproteases ('zincins'), catalytic domain"/>
    <property type="match status" value="1"/>
</dbReference>
<protein>
    <submittedName>
        <fullName evidence="1">Metallopeptidase family protein</fullName>
    </submittedName>
</protein>
<dbReference type="Pfam" id="PF06262">
    <property type="entry name" value="Zincin_1"/>
    <property type="match status" value="1"/>
</dbReference>
<dbReference type="CDD" id="cd12952">
    <property type="entry name" value="MMP_ACEL2062"/>
    <property type="match status" value="1"/>
</dbReference>
<dbReference type="Gene3D" id="3.30.2010.20">
    <property type="match status" value="1"/>
</dbReference>
<organism evidence="1 2">
    <name type="scientific">Aerophobetes bacterium</name>
    <dbReference type="NCBI Taxonomy" id="2030807"/>
    <lineage>
        <taxon>Bacteria</taxon>
        <taxon>Candidatus Aerophobota</taxon>
    </lineage>
</organism>